<protein>
    <submittedName>
        <fullName evidence="1">Uncharacterized protein</fullName>
    </submittedName>
</protein>
<keyword evidence="2" id="KW-1185">Reference proteome</keyword>
<comment type="caution">
    <text evidence="1">The sequence shown here is derived from an EMBL/GenBank/DDBJ whole genome shotgun (WGS) entry which is preliminary data.</text>
</comment>
<dbReference type="Proteomes" id="UP000299102">
    <property type="component" value="Unassembled WGS sequence"/>
</dbReference>
<sequence length="175" mass="19638">MNAAYTSYELESKFTNRVQRSSETDCDYVNEIGRPPEAAAWRDALEPQRRLVVMTISLSAVKAGCVRATALCNRRHPASSFEGGLLDATRARHIRERFPVVRRAKAMPPDHANVIVAYGTARPAILTNVLDCYWSKTQSGPFPAFVSLMDTVREPAGYLSLIERNLKYTYNDIKV</sequence>
<evidence type="ECO:0000313" key="1">
    <source>
        <dbReference type="EMBL" id="GBP65820.1"/>
    </source>
</evidence>
<gene>
    <name evidence="1" type="ORF">EVAR_52949_1</name>
</gene>
<accession>A0A4C1XRN3</accession>
<evidence type="ECO:0000313" key="2">
    <source>
        <dbReference type="Proteomes" id="UP000299102"/>
    </source>
</evidence>
<dbReference type="AlphaFoldDB" id="A0A4C1XRN3"/>
<reference evidence="1 2" key="1">
    <citation type="journal article" date="2019" name="Commun. Biol.">
        <title>The bagworm genome reveals a unique fibroin gene that provides high tensile strength.</title>
        <authorList>
            <person name="Kono N."/>
            <person name="Nakamura H."/>
            <person name="Ohtoshi R."/>
            <person name="Tomita M."/>
            <person name="Numata K."/>
            <person name="Arakawa K."/>
        </authorList>
    </citation>
    <scope>NUCLEOTIDE SEQUENCE [LARGE SCALE GENOMIC DNA]</scope>
</reference>
<organism evidence="1 2">
    <name type="scientific">Eumeta variegata</name>
    <name type="common">Bagworm moth</name>
    <name type="synonym">Eumeta japonica</name>
    <dbReference type="NCBI Taxonomy" id="151549"/>
    <lineage>
        <taxon>Eukaryota</taxon>
        <taxon>Metazoa</taxon>
        <taxon>Ecdysozoa</taxon>
        <taxon>Arthropoda</taxon>
        <taxon>Hexapoda</taxon>
        <taxon>Insecta</taxon>
        <taxon>Pterygota</taxon>
        <taxon>Neoptera</taxon>
        <taxon>Endopterygota</taxon>
        <taxon>Lepidoptera</taxon>
        <taxon>Glossata</taxon>
        <taxon>Ditrysia</taxon>
        <taxon>Tineoidea</taxon>
        <taxon>Psychidae</taxon>
        <taxon>Oiketicinae</taxon>
        <taxon>Eumeta</taxon>
    </lineage>
</organism>
<name>A0A4C1XRN3_EUMVA</name>
<dbReference type="EMBL" id="BGZK01000940">
    <property type="protein sequence ID" value="GBP65820.1"/>
    <property type="molecule type" value="Genomic_DNA"/>
</dbReference>
<proteinExistence type="predicted"/>